<feature type="non-terminal residue" evidence="5">
    <location>
        <position position="1"/>
    </location>
</feature>
<evidence type="ECO:0000313" key="5">
    <source>
        <dbReference type="EMBL" id="MFG3818162.1"/>
    </source>
</evidence>
<comment type="caution">
    <text evidence="5">The sequence shown here is derived from an EMBL/GenBank/DDBJ whole genome shotgun (WGS) entry which is preliminary data.</text>
</comment>
<dbReference type="Pfam" id="PF19289">
    <property type="entry name" value="PmbA_TldD_3rd"/>
    <property type="match status" value="1"/>
</dbReference>
<protein>
    <submittedName>
        <fullName evidence="5">TldD/PmbA family protein</fullName>
    </submittedName>
</protein>
<organism evidence="5 6">
    <name type="scientific">Limnothrix redekei LRLZ20PSL1</name>
    <dbReference type="NCBI Taxonomy" id="3112953"/>
    <lineage>
        <taxon>Bacteria</taxon>
        <taxon>Bacillati</taxon>
        <taxon>Cyanobacteriota</taxon>
        <taxon>Cyanophyceae</taxon>
        <taxon>Pseudanabaenales</taxon>
        <taxon>Pseudanabaenaceae</taxon>
        <taxon>Limnothrix</taxon>
    </lineage>
</organism>
<sequence>NCPMGAAEWPEVSATNGIATGAIEPEQLLDLAQRAGAEAAEVYQSQSLSRPVSFEANRLKQIESAQAAGTALRLWKNGRPGLAVAYGPVDAQALVERAIALSALNDPEEIELADSAAADHYPDLGQAIAVEQLIEWGKSAIAHIRDRHPDVLCSAEWEADVETTRLVNSRGLDCGYSDTTLGCYLSAEWVRGDDFLYVADGQTQRDRLDPIAIAQQVVQRLDWSRQNAATLTGRLPVLFTAKAADMLWGTIQAALNGKQALEGASPWGGQTGKLEGSRLGDRVLDGGVTLSQQPDEGPYSCPFDDEGTATRAIDFVKDGVLQSFYADRKTGRRLGIGTTGNGFRPGLGSYPAPGLFNMVITPGQDSLDQLIANLPSGLIIDQMLGGGAGISGDFSVNIDLGFWVEQGQIVGRVKDTMVAGNVYAALKQVVALGGDAEWNGSCYTPSIVVDGLSITGRSGD</sequence>
<dbReference type="InterPro" id="IPR036059">
    <property type="entry name" value="TldD/PmbA_sf"/>
</dbReference>
<dbReference type="InterPro" id="IPR002510">
    <property type="entry name" value="Metalloprtase-TldD/E_N"/>
</dbReference>
<evidence type="ECO:0000259" key="2">
    <source>
        <dbReference type="Pfam" id="PF01523"/>
    </source>
</evidence>
<evidence type="ECO:0000259" key="4">
    <source>
        <dbReference type="Pfam" id="PF19290"/>
    </source>
</evidence>
<feature type="domain" description="Metalloprotease TldD/E C-terminal" evidence="3">
    <location>
        <begin position="232"/>
        <end position="456"/>
    </location>
</feature>
<dbReference type="PANTHER" id="PTHR43421">
    <property type="entry name" value="METALLOPROTEASE PMBA"/>
    <property type="match status" value="1"/>
</dbReference>
<proteinExistence type="inferred from homology"/>
<dbReference type="EMBL" id="JAZAQF010000060">
    <property type="protein sequence ID" value="MFG3818162.1"/>
    <property type="molecule type" value="Genomic_DNA"/>
</dbReference>
<accession>A0ABW7CB72</accession>
<feature type="domain" description="Metalloprotease TldD/E N-terminal" evidence="2">
    <location>
        <begin position="40"/>
        <end position="101"/>
    </location>
</feature>
<dbReference type="InterPro" id="IPR047657">
    <property type="entry name" value="PmbA"/>
</dbReference>
<dbReference type="Pfam" id="PF01523">
    <property type="entry name" value="PmbA_TldD_1st"/>
    <property type="match status" value="1"/>
</dbReference>
<gene>
    <name evidence="5" type="ORF">VPK24_10995</name>
</gene>
<reference evidence="6" key="1">
    <citation type="journal article" date="2024" name="Algal Res.">
        <title>Biochemical, toxicological and genomic investigation of a high-biomass producing Limnothrix strain isolated from Italian shallow drinking water reservoir.</title>
        <authorList>
            <person name="Simonazzi M."/>
            <person name="Shishido T.K."/>
            <person name="Delbaje E."/>
            <person name="Wahlsten M."/>
            <person name="Fewer D.P."/>
            <person name="Sivonen K."/>
            <person name="Pezzolesi L."/>
            <person name="Pistocchi R."/>
        </authorList>
    </citation>
    <scope>NUCLEOTIDE SEQUENCE [LARGE SCALE GENOMIC DNA]</scope>
    <source>
        <strain evidence="6">LRLZ20PSL1</strain>
    </source>
</reference>
<feature type="domain" description="Metalloprotease TldD/E central" evidence="4">
    <location>
        <begin position="128"/>
        <end position="223"/>
    </location>
</feature>
<dbReference type="InterPro" id="IPR045569">
    <property type="entry name" value="Metalloprtase-TldD/E_C"/>
</dbReference>
<keyword evidence="6" id="KW-1185">Reference proteome</keyword>
<dbReference type="SUPFAM" id="SSF111283">
    <property type="entry name" value="Putative modulator of DNA gyrase, PmbA/TldD"/>
    <property type="match status" value="1"/>
</dbReference>
<evidence type="ECO:0000256" key="1">
    <source>
        <dbReference type="ARBA" id="ARBA00005836"/>
    </source>
</evidence>
<name>A0ABW7CB72_9CYAN</name>
<dbReference type="Pfam" id="PF19290">
    <property type="entry name" value="PmbA_TldD_2nd"/>
    <property type="match status" value="1"/>
</dbReference>
<dbReference type="InterPro" id="IPR035068">
    <property type="entry name" value="TldD/PmbA_N"/>
</dbReference>
<dbReference type="Proteomes" id="UP001604335">
    <property type="component" value="Unassembled WGS sequence"/>
</dbReference>
<evidence type="ECO:0000313" key="6">
    <source>
        <dbReference type="Proteomes" id="UP001604335"/>
    </source>
</evidence>
<dbReference type="PANTHER" id="PTHR43421:SF1">
    <property type="entry name" value="METALLOPROTEASE PMBA"/>
    <property type="match status" value="1"/>
</dbReference>
<dbReference type="InterPro" id="IPR045570">
    <property type="entry name" value="Metalloprtase-TldD/E_cen_dom"/>
</dbReference>
<evidence type="ECO:0000259" key="3">
    <source>
        <dbReference type="Pfam" id="PF19289"/>
    </source>
</evidence>
<comment type="similarity">
    <text evidence="1">Belongs to the peptidase U62 family.</text>
</comment>
<dbReference type="Gene3D" id="3.30.2290.10">
    <property type="entry name" value="PmbA/TldD superfamily"/>
    <property type="match status" value="1"/>
</dbReference>